<comment type="caution">
    <text evidence="2">The sequence shown here is derived from an EMBL/GenBank/DDBJ whole genome shotgun (WGS) entry which is preliminary data.</text>
</comment>
<feature type="chain" id="PRO_5047482190" description="Cellulase" evidence="1">
    <location>
        <begin position="20"/>
        <end position="89"/>
    </location>
</feature>
<evidence type="ECO:0008006" key="4">
    <source>
        <dbReference type="Google" id="ProtNLM"/>
    </source>
</evidence>
<dbReference type="RefSeq" id="WP_345235893.1">
    <property type="nucleotide sequence ID" value="NZ_BAABGZ010000020.1"/>
</dbReference>
<evidence type="ECO:0000313" key="2">
    <source>
        <dbReference type="EMBL" id="GAA4356306.1"/>
    </source>
</evidence>
<dbReference type="Proteomes" id="UP001501153">
    <property type="component" value="Unassembled WGS sequence"/>
</dbReference>
<reference evidence="3" key="1">
    <citation type="journal article" date="2019" name="Int. J. Syst. Evol. Microbiol.">
        <title>The Global Catalogue of Microorganisms (GCM) 10K type strain sequencing project: providing services to taxonomists for standard genome sequencing and annotation.</title>
        <authorList>
            <consortium name="The Broad Institute Genomics Platform"/>
            <consortium name="The Broad Institute Genome Sequencing Center for Infectious Disease"/>
            <person name="Wu L."/>
            <person name="Ma J."/>
        </authorList>
    </citation>
    <scope>NUCLEOTIDE SEQUENCE [LARGE SCALE GENOMIC DNA]</scope>
    <source>
        <strain evidence="3">JCM 17923</strain>
    </source>
</reference>
<gene>
    <name evidence="2" type="ORF">GCM10023185_19990</name>
</gene>
<dbReference type="EMBL" id="BAABGZ010000020">
    <property type="protein sequence ID" value="GAA4356306.1"/>
    <property type="molecule type" value="Genomic_DNA"/>
</dbReference>
<evidence type="ECO:0000256" key="1">
    <source>
        <dbReference type="SAM" id="SignalP"/>
    </source>
</evidence>
<proteinExistence type="predicted"/>
<organism evidence="2 3">
    <name type="scientific">Hymenobacter saemangeumensis</name>
    <dbReference type="NCBI Taxonomy" id="1084522"/>
    <lineage>
        <taxon>Bacteria</taxon>
        <taxon>Pseudomonadati</taxon>
        <taxon>Bacteroidota</taxon>
        <taxon>Cytophagia</taxon>
        <taxon>Cytophagales</taxon>
        <taxon>Hymenobacteraceae</taxon>
        <taxon>Hymenobacter</taxon>
    </lineage>
</organism>
<protein>
    <recommendedName>
        <fullName evidence="4">Cellulase</fullName>
    </recommendedName>
</protein>
<keyword evidence="3" id="KW-1185">Reference proteome</keyword>
<evidence type="ECO:0000313" key="3">
    <source>
        <dbReference type="Proteomes" id="UP001501153"/>
    </source>
</evidence>
<feature type="signal peptide" evidence="1">
    <location>
        <begin position="1"/>
        <end position="19"/>
    </location>
</feature>
<accession>A0ABP8ICS4</accession>
<name>A0ABP8ICS4_9BACT</name>
<keyword evidence="1" id="KW-0732">Signal</keyword>
<sequence length="89" mass="9541">MKQLFLCLALLCAAGSAGAQTLTGADSLRQQLAYIFAPLDKSQVPTGCLANYAVPLAANNGTLVDSNRSDNSVWRLAYATLMMSQRYQP</sequence>